<feature type="transmembrane region" description="Helical" evidence="7">
    <location>
        <begin position="49"/>
        <end position="71"/>
    </location>
</feature>
<feature type="transmembrane region" description="Helical" evidence="7">
    <location>
        <begin position="12"/>
        <end position="37"/>
    </location>
</feature>
<name>A0A366F0I0_9HYPH</name>
<dbReference type="EMBL" id="QNRK01000026">
    <property type="protein sequence ID" value="RBP08168.1"/>
    <property type="molecule type" value="Genomic_DNA"/>
</dbReference>
<dbReference type="RefSeq" id="WP_170153314.1">
    <property type="nucleotide sequence ID" value="NZ_QNRK01000026.1"/>
</dbReference>
<evidence type="ECO:0000256" key="3">
    <source>
        <dbReference type="ARBA" id="ARBA00022475"/>
    </source>
</evidence>
<dbReference type="SUPFAM" id="SSF103473">
    <property type="entry name" value="MFS general substrate transporter"/>
    <property type="match status" value="1"/>
</dbReference>
<protein>
    <submittedName>
        <fullName evidence="8">Putative MFS family arabinose efflux permease</fullName>
    </submittedName>
</protein>
<organism evidence="8 9">
    <name type="scientific">Roseiarcus fermentans</name>
    <dbReference type="NCBI Taxonomy" id="1473586"/>
    <lineage>
        <taxon>Bacteria</taxon>
        <taxon>Pseudomonadati</taxon>
        <taxon>Pseudomonadota</taxon>
        <taxon>Alphaproteobacteria</taxon>
        <taxon>Hyphomicrobiales</taxon>
        <taxon>Roseiarcaceae</taxon>
        <taxon>Roseiarcus</taxon>
    </lineage>
</organism>
<feature type="transmembrane region" description="Helical" evidence="7">
    <location>
        <begin position="255"/>
        <end position="277"/>
    </location>
</feature>
<evidence type="ECO:0000256" key="1">
    <source>
        <dbReference type="ARBA" id="ARBA00004651"/>
    </source>
</evidence>
<evidence type="ECO:0000256" key="7">
    <source>
        <dbReference type="SAM" id="Phobius"/>
    </source>
</evidence>
<comment type="caution">
    <text evidence="8">The sequence shown here is derived from an EMBL/GenBank/DDBJ whole genome shotgun (WGS) entry which is preliminary data.</text>
</comment>
<feature type="transmembrane region" description="Helical" evidence="7">
    <location>
        <begin position="372"/>
        <end position="391"/>
    </location>
</feature>
<feature type="transmembrane region" description="Helical" evidence="7">
    <location>
        <begin position="78"/>
        <end position="98"/>
    </location>
</feature>
<reference evidence="8 9" key="1">
    <citation type="submission" date="2018-06" db="EMBL/GenBank/DDBJ databases">
        <title>Genomic Encyclopedia of Type Strains, Phase IV (KMG-IV): sequencing the most valuable type-strain genomes for metagenomic binning, comparative biology and taxonomic classification.</title>
        <authorList>
            <person name="Goeker M."/>
        </authorList>
    </citation>
    <scope>NUCLEOTIDE SEQUENCE [LARGE SCALE GENOMIC DNA]</scope>
    <source>
        <strain evidence="8 9">DSM 24875</strain>
    </source>
</reference>
<dbReference type="Gene3D" id="1.20.1250.20">
    <property type="entry name" value="MFS general substrate transporter like domains"/>
    <property type="match status" value="1"/>
</dbReference>
<dbReference type="InterPro" id="IPR010290">
    <property type="entry name" value="TM_effector"/>
</dbReference>
<feature type="transmembrane region" description="Helical" evidence="7">
    <location>
        <begin position="228"/>
        <end position="249"/>
    </location>
</feature>
<sequence>MRTFGALGHRAFAMVWMANAVALCGIATFDAACAWLMTSLDPEPVMVSLVQTATVLPMFLLTLVGGALADVVRPRRFLIANTALIALVVAAFAAVVASGRATSASLLATIFVLSGAWALNAPAWLAIIPEAAPPEELESAIAANGLAYTLSRLAGPPAFGLATAIAGASAPFWAFFACNAAAIALLLAGRAPQRSEARPPPERVWRAIGVGLRHALHNRRLHGPLLRALAFFAFASASAALLPVVARQALGRPGFYAALLSAGALGAIGGSLAFVALRRRVGLDRVVDLGCVLVSAALVLFGASRSVPVLLAASLVAGFAGILALTGLTIAAQQVLPTWVRGRGLSVLLTVAFGSVTVGSAGWGTLASVDDPAHALLAAAAGLALTLPLTARLRLGGAAAVDLAPSLHYRRIDLARAVEDDEGPVLVIVDYRVGPAERAAFVDAIAEVGRERRRDGATRWGAFQDVEDDGRWVETFSLDSWSDLRRLRERVTRADRQVERRIEAMLQAPRTVRFHVAPQRRRNPPFVEAASVQAVVRALRRT</sequence>
<dbReference type="PANTHER" id="PTHR23513">
    <property type="entry name" value="INTEGRAL MEMBRANE EFFLUX PROTEIN-RELATED"/>
    <property type="match status" value="1"/>
</dbReference>
<gene>
    <name evidence="8" type="ORF">DFR50_12613</name>
</gene>
<dbReference type="CDD" id="cd06173">
    <property type="entry name" value="MFS_MefA_like"/>
    <property type="match status" value="1"/>
</dbReference>
<keyword evidence="5 7" id="KW-1133">Transmembrane helix</keyword>
<keyword evidence="3" id="KW-1003">Cell membrane</keyword>
<dbReference type="AlphaFoldDB" id="A0A366F0I0"/>
<comment type="subcellular location">
    <subcellularLocation>
        <location evidence="1">Cell membrane</location>
        <topology evidence="1">Multi-pass membrane protein</topology>
    </subcellularLocation>
</comment>
<keyword evidence="4 7" id="KW-0812">Transmembrane</keyword>
<feature type="transmembrane region" description="Helical" evidence="7">
    <location>
        <begin position="104"/>
        <end position="128"/>
    </location>
</feature>
<evidence type="ECO:0000256" key="2">
    <source>
        <dbReference type="ARBA" id="ARBA00022448"/>
    </source>
</evidence>
<dbReference type="Proteomes" id="UP000253529">
    <property type="component" value="Unassembled WGS sequence"/>
</dbReference>
<keyword evidence="9" id="KW-1185">Reference proteome</keyword>
<dbReference type="GO" id="GO:0005886">
    <property type="term" value="C:plasma membrane"/>
    <property type="evidence" value="ECO:0007669"/>
    <property type="project" value="UniProtKB-SubCell"/>
</dbReference>
<keyword evidence="2" id="KW-0813">Transport</keyword>
<proteinExistence type="predicted"/>
<keyword evidence="6 7" id="KW-0472">Membrane</keyword>
<evidence type="ECO:0000313" key="8">
    <source>
        <dbReference type="EMBL" id="RBP08168.1"/>
    </source>
</evidence>
<evidence type="ECO:0000313" key="9">
    <source>
        <dbReference type="Proteomes" id="UP000253529"/>
    </source>
</evidence>
<feature type="transmembrane region" description="Helical" evidence="7">
    <location>
        <begin position="172"/>
        <end position="189"/>
    </location>
</feature>
<dbReference type="InterPro" id="IPR036259">
    <property type="entry name" value="MFS_trans_sf"/>
</dbReference>
<feature type="transmembrane region" description="Helical" evidence="7">
    <location>
        <begin position="344"/>
        <end position="366"/>
    </location>
</feature>
<evidence type="ECO:0000256" key="6">
    <source>
        <dbReference type="ARBA" id="ARBA00023136"/>
    </source>
</evidence>
<dbReference type="Pfam" id="PF05977">
    <property type="entry name" value="MFS_3"/>
    <property type="match status" value="1"/>
</dbReference>
<feature type="transmembrane region" description="Helical" evidence="7">
    <location>
        <begin position="309"/>
        <end position="332"/>
    </location>
</feature>
<dbReference type="PANTHER" id="PTHR23513:SF11">
    <property type="entry name" value="STAPHYLOFERRIN A TRANSPORTER"/>
    <property type="match status" value="1"/>
</dbReference>
<evidence type="ECO:0000256" key="4">
    <source>
        <dbReference type="ARBA" id="ARBA00022692"/>
    </source>
</evidence>
<evidence type="ECO:0000256" key="5">
    <source>
        <dbReference type="ARBA" id="ARBA00022989"/>
    </source>
</evidence>
<feature type="transmembrane region" description="Helical" evidence="7">
    <location>
        <begin position="286"/>
        <end position="303"/>
    </location>
</feature>
<accession>A0A366F0I0</accession>